<evidence type="ECO:0000256" key="1">
    <source>
        <dbReference type="SAM" id="MobiDB-lite"/>
    </source>
</evidence>
<proteinExistence type="predicted"/>
<accession>A0ABT2LN30</accession>
<evidence type="ECO:0000313" key="2">
    <source>
        <dbReference type="EMBL" id="MCT7375975.1"/>
    </source>
</evidence>
<keyword evidence="3" id="KW-1185">Reference proteome</keyword>
<feature type="region of interest" description="Disordered" evidence="1">
    <location>
        <begin position="55"/>
        <end position="82"/>
    </location>
</feature>
<protein>
    <submittedName>
        <fullName evidence="2">Cytoplasmic protein</fullName>
    </submittedName>
</protein>
<sequence>MPTFLPPAFTGRPFVVALAVAGLLSLTAEARALSEALPEYASEEEEPGAERILLPGAEPSSQADDQPTGDVTRPDTRLDEASPEVIYDLDQLPEPVRRMRNLIIEASRSGDLEKLRPLIGTGPEKTQLSLGGLDGDPIDFLREVSGDEKGHEILAILLEVMEAGFARLDEGTERERYVWPYFFALPLEELTPEQRVELFTLVTAGDYEDMKAFGAYIFYRAAITPEGRWLFFVAGD</sequence>
<evidence type="ECO:0000313" key="3">
    <source>
        <dbReference type="Proteomes" id="UP001320831"/>
    </source>
</evidence>
<organism evidence="2 3">
    <name type="scientific">Chelativorans salis</name>
    <dbReference type="NCBI Taxonomy" id="2978478"/>
    <lineage>
        <taxon>Bacteria</taxon>
        <taxon>Pseudomonadati</taxon>
        <taxon>Pseudomonadota</taxon>
        <taxon>Alphaproteobacteria</taxon>
        <taxon>Hyphomicrobiales</taxon>
        <taxon>Phyllobacteriaceae</taxon>
        <taxon>Chelativorans</taxon>
    </lineage>
</organism>
<name>A0ABT2LN30_9HYPH</name>
<dbReference type="Proteomes" id="UP001320831">
    <property type="component" value="Unassembled WGS sequence"/>
</dbReference>
<dbReference type="EMBL" id="JAOCZP010000003">
    <property type="protein sequence ID" value="MCT7375975.1"/>
    <property type="molecule type" value="Genomic_DNA"/>
</dbReference>
<reference evidence="2 3" key="1">
    <citation type="submission" date="2022-09" db="EMBL/GenBank/DDBJ databases">
        <title>Chelativorans salina sp. nov., a novel slightly halophilic bacterium isolated from a saline lake sediment enrichment.</title>
        <authorList>
            <person name="Gao L."/>
            <person name="Fang B.-Z."/>
            <person name="Li W.-J."/>
        </authorList>
    </citation>
    <scope>NUCLEOTIDE SEQUENCE [LARGE SCALE GENOMIC DNA]</scope>
    <source>
        <strain evidence="2 3">EGI FJ00035</strain>
    </source>
</reference>
<comment type="caution">
    <text evidence="2">The sequence shown here is derived from an EMBL/GenBank/DDBJ whole genome shotgun (WGS) entry which is preliminary data.</text>
</comment>
<gene>
    <name evidence="2" type="ORF">N5A92_13125</name>
</gene>
<dbReference type="RefSeq" id="WP_260903350.1">
    <property type="nucleotide sequence ID" value="NZ_JAOCZP010000003.1"/>
</dbReference>